<feature type="transmembrane region" description="Helical" evidence="11">
    <location>
        <begin position="171"/>
        <end position="195"/>
    </location>
</feature>
<keyword evidence="13" id="KW-0496">Mitochondrion</keyword>
<evidence type="ECO:0000256" key="8">
    <source>
        <dbReference type="ARBA" id="ARBA00023065"/>
    </source>
</evidence>
<evidence type="ECO:0000256" key="7">
    <source>
        <dbReference type="ARBA" id="ARBA00022989"/>
    </source>
</evidence>
<feature type="transmembrane region" description="Helical" evidence="11">
    <location>
        <begin position="207"/>
        <end position="228"/>
    </location>
</feature>
<gene>
    <name evidence="13" type="primary">ATP6</name>
</gene>
<evidence type="ECO:0000256" key="3">
    <source>
        <dbReference type="ARBA" id="ARBA00022448"/>
    </source>
</evidence>
<keyword evidence="8" id="KW-0406">Ion transport</keyword>
<evidence type="ECO:0000256" key="10">
    <source>
        <dbReference type="ARBA" id="ARBA00023310"/>
    </source>
</evidence>
<feature type="chain" id="PRO_5034960754" evidence="12">
    <location>
        <begin position="22"/>
        <end position="271"/>
    </location>
</feature>
<feature type="transmembrane region" description="Helical" evidence="11">
    <location>
        <begin position="45"/>
        <end position="62"/>
    </location>
</feature>
<name>A0A8F5HWW7_9BILA</name>
<keyword evidence="5 11" id="KW-0812">Transmembrane</keyword>
<geneLocation type="mitochondrion" evidence="13"/>
<dbReference type="PRINTS" id="PR00123">
    <property type="entry name" value="ATPASEA"/>
</dbReference>
<accession>A0A8F5HWW7</accession>
<feature type="signal peptide" evidence="12">
    <location>
        <begin position="1"/>
        <end position="21"/>
    </location>
</feature>
<dbReference type="AlphaFoldDB" id="A0A8F5HWW7"/>
<evidence type="ECO:0000256" key="9">
    <source>
        <dbReference type="ARBA" id="ARBA00023136"/>
    </source>
</evidence>
<evidence type="ECO:0000256" key="4">
    <source>
        <dbReference type="ARBA" id="ARBA00022547"/>
    </source>
</evidence>
<evidence type="ECO:0000256" key="5">
    <source>
        <dbReference type="ARBA" id="ARBA00022692"/>
    </source>
</evidence>
<evidence type="ECO:0000256" key="12">
    <source>
        <dbReference type="SAM" id="SignalP"/>
    </source>
</evidence>
<keyword evidence="6" id="KW-0375">Hydrogen ion transport</keyword>
<evidence type="ECO:0000256" key="6">
    <source>
        <dbReference type="ARBA" id="ARBA00022781"/>
    </source>
</evidence>
<dbReference type="GO" id="GO:0015078">
    <property type="term" value="F:proton transmembrane transporter activity"/>
    <property type="evidence" value="ECO:0007669"/>
    <property type="project" value="InterPro"/>
</dbReference>
<keyword evidence="12" id="KW-0732">Signal</keyword>
<protein>
    <submittedName>
        <fullName evidence="13">ATP synthase membrane subunit 6</fullName>
    </submittedName>
</protein>
<dbReference type="GO" id="GO:0015986">
    <property type="term" value="P:proton motive force-driven ATP synthesis"/>
    <property type="evidence" value="ECO:0007669"/>
    <property type="project" value="InterPro"/>
</dbReference>
<comment type="similarity">
    <text evidence="2">Belongs to the ATPase A chain family.</text>
</comment>
<feature type="transmembrane region" description="Helical" evidence="11">
    <location>
        <begin position="91"/>
        <end position="114"/>
    </location>
</feature>
<keyword evidence="7 11" id="KW-1133">Transmembrane helix</keyword>
<proteinExistence type="inferred from homology"/>
<feature type="transmembrane region" description="Helical" evidence="11">
    <location>
        <begin position="120"/>
        <end position="139"/>
    </location>
</feature>
<evidence type="ECO:0000256" key="2">
    <source>
        <dbReference type="ARBA" id="ARBA00006810"/>
    </source>
</evidence>
<keyword evidence="10" id="KW-0066">ATP synthesis</keyword>
<dbReference type="SUPFAM" id="SSF81336">
    <property type="entry name" value="F1F0 ATP synthase subunit A"/>
    <property type="match status" value="1"/>
</dbReference>
<dbReference type="EMBL" id="MZ229687">
    <property type="protein sequence ID" value="QXJ80330.1"/>
    <property type="molecule type" value="Genomic_DNA"/>
</dbReference>
<evidence type="ECO:0000256" key="11">
    <source>
        <dbReference type="SAM" id="Phobius"/>
    </source>
</evidence>
<keyword evidence="3" id="KW-0813">Transport</keyword>
<keyword evidence="9 11" id="KW-0472">Membrane</keyword>
<dbReference type="GO" id="GO:0045259">
    <property type="term" value="C:proton-transporting ATP synthase complex"/>
    <property type="evidence" value="ECO:0007669"/>
    <property type="project" value="UniProtKB-KW"/>
</dbReference>
<organism evidence="13">
    <name type="scientific">Trichuris sp. LO613</name>
    <dbReference type="NCBI Taxonomy" id="2856030"/>
    <lineage>
        <taxon>Eukaryota</taxon>
        <taxon>Metazoa</taxon>
        <taxon>Ecdysozoa</taxon>
        <taxon>Nematoda</taxon>
        <taxon>Enoplea</taxon>
        <taxon>Dorylaimia</taxon>
        <taxon>Trichinellida</taxon>
        <taxon>Trichuridae</taxon>
        <taxon>Trichuris</taxon>
    </lineage>
</organism>
<sequence>MFTFILFGLLTLGMFLNKSFQVEVVNHMMYPHMSMSTMDWSSINYLSSAVSVLIMLIIYFFLPKQSYFFSRWQMFLLKFNGKSLFKMSKSYFVVMVMTVMVLINNMYAVFSYNWAPNTQYWFLTILTSMFLLSIWTYMIMMGGVKLFGSMVPMSWYIINFTIWMFHNLSFFIRFISLPFRMMMNLIVGCFLVEFAKSLISITSLVSIYELFVITVQSLVFIILCNMYYVEMMILPEWKHNTSDFKIPKISINPLLTCMKVYTMKSFNLLSL</sequence>
<evidence type="ECO:0000256" key="1">
    <source>
        <dbReference type="ARBA" id="ARBA00004141"/>
    </source>
</evidence>
<dbReference type="InterPro" id="IPR035908">
    <property type="entry name" value="F0_ATP_A_sf"/>
</dbReference>
<evidence type="ECO:0000313" key="13">
    <source>
        <dbReference type="EMBL" id="QXJ80330.1"/>
    </source>
</evidence>
<comment type="subcellular location">
    <subcellularLocation>
        <location evidence="1">Membrane</location>
        <topology evidence="1">Multi-pass membrane protein</topology>
    </subcellularLocation>
</comment>
<reference evidence="13" key="1">
    <citation type="journal article" date="2021" name="Life">
        <title>Mitogenomics and Evolutionary History of Rodent Whipworms (Trichuris spp.) Originating from Three Biogeographic Regions.</title>
        <authorList>
            <person name="Petruzela J."/>
            <person name="Ribas A."/>
            <person name="de Bellocq J.G."/>
        </authorList>
    </citation>
    <scope>NUCLEOTIDE SEQUENCE</scope>
</reference>
<dbReference type="InterPro" id="IPR000568">
    <property type="entry name" value="ATP_synth_F0_asu"/>
</dbReference>
<keyword evidence="4" id="KW-0138">CF(0)</keyword>
<dbReference type="Gene3D" id="1.20.120.220">
    <property type="entry name" value="ATP synthase, F0 complex, subunit A"/>
    <property type="match status" value="1"/>
</dbReference>